<feature type="transmembrane region" description="Helical" evidence="1">
    <location>
        <begin position="86"/>
        <end position="108"/>
    </location>
</feature>
<sequence>MTEHLKRLASVPLAAFLLIYEAGEALFRRLVLPAIAVLARAPFFVRLGRAIAALPPYVILVLLLAPFAVIEPFKYIGLYWLAEGRLLLGAVTTIAAHLASILICERIFHVGRPKLLTIGWFARGFFFLTGLRDAALAWIRATRVWREGAALLRRLRASLRRLLRA</sequence>
<protein>
    <submittedName>
        <fullName evidence="2">Uncharacterized protein</fullName>
    </submittedName>
</protein>
<comment type="caution">
    <text evidence="2">The sequence shown here is derived from an EMBL/GenBank/DDBJ whole genome shotgun (WGS) entry which is preliminary data.</text>
</comment>
<keyword evidence="1" id="KW-0472">Membrane</keyword>
<keyword evidence="1" id="KW-0812">Transmembrane</keyword>
<feature type="transmembrane region" description="Helical" evidence="1">
    <location>
        <begin position="43"/>
        <end position="65"/>
    </location>
</feature>
<proteinExistence type="predicted"/>
<dbReference type="RefSeq" id="WP_183393629.1">
    <property type="nucleotide sequence ID" value="NZ_JACIDR010000001.1"/>
</dbReference>
<dbReference type="AlphaFoldDB" id="A0A7W6CVD5"/>
<evidence type="ECO:0000313" key="3">
    <source>
        <dbReference type="Proteomes" id="UP000528964"/>
    </source>
</evidence>
<dbReference type="Proteomes" id="UP000528964">
    <property type="component" value="Unassembled WGS sequence"/>
</dbReference>
<gene>
    <name evidence="2" type="ORF">GGR24_000414</name>
</gene>
<reference evidence="2 3" key="1">
    <citation type="submission" date="2020-08" db="EMBL/GenBank/DDBJ databases">
        <title>Genomic Encyclopedia of Type Strains, Phase IV (KMG-IV): sequencing the most valuable type-strain genomes for metagenomic binning, comparative biology and taxonomic classification.</title>
        <authorList>
            <person name="Goeker M."/>
        </authorList>
    </citation>
    <scope>NUCLEOTIDE SEQUENCE [LARGE SCALE GENOMIC DNA]</scope>
    <source>
        <strain evidence="2 3">DSM 25481</strain>
    </source>
</reference>
<evidence type="ECO:0000313" key="2">
    <source>
        <dbReference type="EMBL" id="MBB3971781.1"/>
    </source>
</evidence>
<evidence type="ECO:0000256" key="1">
    <source>
        <dbReference type="SAM" id="Phobius"/>
    </source>
</evidence>
<dbReference type="EMBL" id="JACIDR010000001">
    <property type="protein sequence ID" value="MBB3971781.1"/>
    <property type="molecule type" value="Genomic_DNA"/>
</dbReference>
<keyword evidence="1" id="KW-1133">Transmembrane helix</keyword>
<organism evidence="2 3">
    <name type="scientific">Hansschlegelia beijingensis</name>
    <dbReference type="NCBI Taxonomy" id="1133344"/>
    <lineage>
        <taxon>Bacteria</taxon>
        <taxon>Pseudomonadati</taxon>
        <taxon>Pseudomonadota</taxon>
        <taxon>Alphaproteobacteria</taxon>
        <taxon>Hyphomicrobiales</taxon>
        <taxon>Methylopilaceae</taxon>
        <taxon>Hansschlegelia</taxon>
    </lineage>
</organism>
<keyword evidence="3" id="KW-1185">Reference proteome</keyword>
<accession>A0A7W6CVD5</accession>
<name>A0A7W6CVD5_9HYPH</name>